<dbReference type="PROSITE" id="PS51724">
    <property type="entry name" value="SPOR"/>
    <property type="match status" value="1"/>
</dbReference>
<feature type="compositionally biased region" description="Low complexity" evidence="1">
    <location>
        <begin position="93"/>
        <end position="102"/>
    </location>
</feature>
<accession>A0A2A5BAY9</accession>
<dbReference type="AlphaFoldDB" id="A0A2A5BAY9"/>
<dbReference type="Proteomes" id="UP000218327">
    <property type="component" value="Unassembled WGS sequence"/>
</dbReference>
<evidence type="ECO:0000256" key="1">
    <source>
        <dbReference type="SAM" id="MobiDB-lite"/>
    </source>
</evidence>
<comment type="caution">
    <text evidence="4">The sequence shown here is derived from an EMBL/GenBank/DDBJ whole genome shotgun (WGS) entry which is preliminary data.</text>
</comment>
<keyword evidence="2" id="KW-0812">Transmembrane</keyword>
<dbReference type="InterPro" id="IPR036680">
    <property type="entry name" value="SPOR-like_sf"/>
</dbReference>
<proteinExistence type="predicted"/>
<reference evidence="5" key="1">
    <citation type="submission" date="2017-08" db="EMBL/GenBank/DDBJ databases">
        <title>A dynamic microbial community with high functional redundancy inhabits the cold, oxic subseafloor aquifer.</title>
        <authorList>
            <person name="Tully B.J."/>
            <person name="Wheat C.G."/>
            <person name="Glazer B.T."/>
            <person name="Huber J.A."/>
        </authorList>
    </citation>
    <scope>NUCLEOTIDE SEQUENCE [LARGE SCALE GENOMIC DNA]</scope>
</reference>
<gene>
    <name evidence="4" type="ORF">COA96_00540</name>
</gene>
<dbReference type="GO" id="GO:0032153">
    <property type="term" value="C:cell division site"/>
    <property type="evidence" value="ECO:0007669"/>
    <property type="project" value="TreeGrafter"/>
</dbReference>
<dbReference type="PANTHER" id="PTHR38687:SF1">
    <property type="entry name" value="CELL DIVISION PROTEIN DEDD"/>
    <property type="match status" value="1"/>
</dbReference>
<dbReference type="EMBL" id="NVVJ01000001">
    <property type="protein sequence ID" value="PCJ28703.1"/>
    <property type="molecule type" value="Genomic_DNA"/>
</dbReference>
<keyword evidence="2" id="KW-0472">Membrane</keyword>
<dbReference type="InterPro" id="IPR052521">
    <property type="entry name" value="Cell_div_SPOR-domain"/>
</dbReference>
<dbReference type="GO" id="GO:0030428">
    <property type="term" value="C:cell septum"/>
    <property type="evidence" value="ECO:0007669"/>
    <property type="project" value="TreeGrafter"/>
</dbReference>
<sequence>MNTVKPGTKQRIVGTVVLLALALIFLPIVFDGEGSYQPPISSRIPETPIISILPEPVQTRPVLLDDIQLDSSDSEPTIVSVPPQEPDSNEPTASSADNAPVNNVSASNVEVSDSLASFTREIPSLSNNGLPQGWSVRLGLFSDAENASKLLNQLLAADYKAYSRDIKIEQGLMTGVFVGPWLERGRVAEYQTKLQEEFSLAGMIVKYTLESL</sequence>
<evidence type="ECO:0000256" key="2">
    <source>
        <dbReference type="SAM" id="Phobius"/>
    </source>
</evidence>
<dbReference type="InterPro" id="IPR007730">
    <property type="entry name" value="SPOR-like_dom"/>
</dbReference>
<dbReference type="Gene3D" id="3.30.70.1070">
    <property type="entry name" value="Sporulation related repeat"/>
    <property type="match status" value="1"/>
</dbReference>
<feature type="region of interest" description="Disordered" evidence="1">
    <location>
        <begin position="73"/>
        <end position="102"/>
    </location>
</feature>
<evidence type="ECO:0000313" key="4">
    <source>
        <dbReference type="EMBL" id="PCJ28703.1"/>
    </source>
</evidence>
<evidence type="ECO:0000259" key="3">
    <source>
        <dbReference type="PROSITE" id="PS51724"/>
    </source>
</evidence>
<dbReference type="Pfam" id="PF05036">
    <property type="entry name" value="SPOR"/>
    <property type="match status" value="1"/>
</dbReference>
<dbReference type="PANTHER" id="PTHR38687">
    <property type="entry name" value="CELL DIVISION PROTEIN DEDD-RELATED"/>
    <property type="match status" value="1"/>
</dbReference>
<name>A0A2A5BAY9_9GAMM</name>
<dbReference type="GO" id="GO:0042834">
    <property type="term" value="F:peptidoglycan binding"/>
    <property type="evidence" value="ECO:0007669"/>
    <property type="project" value="InterPro"/>
</dbReference>
<dbReference type="GO" id="GO:0032506">
    <property type="term" value="P:cytokinetic process"/>
    <property type="evidence" value="ECO:0007669"/>
    <property type="project" value="TreeGrafter"/>
</dbReference>
<dbReference type="SUPFAM" id="SSF110997">
    <property type="entry name" value="Sporulation related repeat"/>
    <property type="match status" value="1"/>
</dbReference>
<feature type="domain" description="SPOR" evidence="3">
    <location>
        <begin position="128"/>
        <end position="207"/>
    </location>
</feature>
<protein>
    <recommendedName>
        <fullName evidence="3">SPOR domain-containing protein</fullName>
    </recommendedName>
</protein>
<keyword evidence="2" id="KW-1133">Transmembrane helix</keyword>
<feature type="transmembrane region" description="Helical" evidence="2">
    <location>
        <begin position="12"/>
        <end position="30"/>
    </location>
</feature>
<organism evidence="4 5">
    <name type="scientific">SAR86 cluster bacterium</name>
    <dbReference type="NCBI Taxonomy" id="2030880"/>
    <lineage>
        <taxon>Bacteria</taxon>
        <taxon>Pseudomonadati</taxon>
        <taxon>Pseudomonadota</taxon>
        <taxon>Gammaproteobacteria</taxon>
        <taxon>SAR86 cluster</taxon>
    </lineage>
</organism>
<evidence type="ECO:0000313" key="5">
    <source>
        <dbReference type="Proteomes" id="UP000218327"/>
    </source>
</evidence>